<dbReference type="Gene3D" id="2.40.50.140">
    <property type="entry name" value="Nucleic acid-binding proteins"/>
    <property type="match status" value="1"/>
</dbReference>
<dbReference type="EMBL" id="PXYT01000056">
    <property type="protein sequence ID" value="PSR25367.1"/>
    <property type="molecule type" value="Genomic_DNA"/>
</dbReference>
<dbReference type="InterPro" id="IPR002810">
    <property type="entry name" value="NfeD-like_C"/>
</dbReference>
<sequence length="71" mass="7695">MRYRSSVERLIGSMGVVVTAIPQERTGAGIVKVNGQQWSAVTDYTELIPVGSKVWVSARDHVTLIVVPDLG</sequence>
<name>A0A2T2WT08_9FIRM</name>
<evidence type="ECO:0000259" key="1">
    <source>
        <dbReference type="PROSITE" id="PS50857"/>
    </source>
</evidence>
<dbReference type="PROSITE" id="PS50857">
    <property type="entry name" value="COX2_CUA"/>
    <property type="match status" value="1"/>
</dbReference>
<evidence type="ECO:0000313" key="2">
    <source>
        <dbReference type="EMBL" id="PSR25367.1"/>
    </source>
</evidence>
<dbReference type="GO" id="GO:0004129">
    <property type="term" value="F:cytochrome-c oxidase activity"/>
    <property type="evidence" value="ECO:0007669"/>
    <property type="project" value="InterPro"/>
</dbReference>
<evidence type="ECO:0000313" key="3">
    <source>
        <dbReference type="Proteomes" id="UP000242699"/>
    </source>
</evidence>
<dbReference type="Pfam" id="PF01957">
    <property type="entry name" value="NfeD"/>
    <property type="match status" value="1"/>
</dbReference>
<dbReference type="GO" id="GO:0005507">
    <property type="term" value="F:copper ion binding"/>
    <property type="evidence" value="ECO:0007669"/>
    <property type="project" value="InterPro"/>
</dbReference>
<dbReference type="Proteomes" id="UP000242699">
    <property type="component" value="Unassembled WGS sequence"/>
</dbReference>
<dbReference type="GO" id="GO:0016020">
    <property type="term" value="C:membrane"/>
    <property type="evidence" value="ECO:0007669"/>
    <property type="project" value="InterPro"/>
</dbReference>
<reference evidence="2 3" key="1">
    <citation type="journal article" date="2014" name="BMC Genomics">
        <title>Comparison of environmental and isolate Sulfobacillus genomes reveals diverse carbon, sulfur, nitrogen, and hydrogen metabolisms.</title>
        <authorList>
            <person name="Justice N.B."/>
            <person name="Norman A."/>
            <person name="Brown C.T."/>
            <person name="Singh A."/>
            <person name="Thomas B.C."/>
            <person name="Banfield J.F."/>
        </authorList>
    </citation>
    <scope>NUCLEOTIDE SEQUENCE [LARGE SCALE GENOMIC DNA]</scope>
    <source>
        <strain evidence="2">AMDSBA1</strain>
    </source>
</reference>
<dbReference type="SUPFAM" id="SSF141322">
    <property type="entry name" value="NfeD domain-like"/>
    <property type="match status" value="1"/>
</dbReference>
<dbReference type="InterPro" id="IPR002429">
    <property type="entry name" value="CcO_II-like_C"/>
</dbReference>
<feature type="domain" description="Cytochrome oxidase subunit II copper A binding" evidence="1">
    <location>
        <begin position="26"/>
        <end position="71"/>
    </location>
</feature>
<accession>A0A2T2WT08</accession>
<organism evidence="2 3">
    <name type="scientific">Sulfobacillus benefaciens</name>
    <dbReference type="NCBI Taxonomy" id="453960"/>
    <lineage>
        <taxon>Bacteria</taxon>
        <taxon>Bacillati</taxon>
        <taxon>Bacillota</taxon>
        <taxon>Clostridia</taxon>
        <taxon>Eubacteriales</taxon>
        <taxon>Clostridiales Family XVII. Incertae Sedis</taxon>
        <taxon>Sulfobacillus</taxon>
    </lineage>
</organism>
<dbReference type="InterPro" id="IPR012340">
    <property type="entry name" value="NA-bd_OB-fold"/>
</dbReference>
<dbReference type="AlphaFoldDB" id="A0A2T2WT08"/>
<comment type="caution">
    <text evidence="2">The sequence shown here is derived from an EMBL/GenBank/DDBJ whole genome shotgun (WGS) entry which is preliminary data.</text>
</comment>
<proteinExistence type="predicted"/>
<gene>
    <name evidence="2" type="ORF">C7B43_17090</name>
</gene>
<protein>
    <recommendedName>
        <fullName evidence="1">Cytochrome oxidase subunit II copper A binding domain-containing protein</fullName>
    </recommendedName>
</protein>